<evidence type="ECO:0000256" key="3">
    <source>
        <dbReference type="ARBA" id="ARBA00022559"/>
    </source>
</evidence>
<gene>
    <name evidence="8" type="ORF">L596_006599</name>
</gene>
<dbReference type="PANTHER" id="PTHR11475:SF22">
    <property type="entry name" value="PEROXIDASE SKPO-1"/>
    <property type="match status" value="1"/>
</dbReference>
<dbReference type="GO" id="GO:0006979">
    <property type="term" value="P:response to oxidative stress"/>
    <property type="evidence" value="ECO:0007669"/>
    <property type="project" value="InterPro"/>
</dbReference>
<keyword evidence="3" id="KW-0575">Peroxidase</keyword>
<keyword evidence="5" id="KW-0732">Signal</keyword>
<reference evidence="8" key="3">
    <citation type="journal article" date="2019" name="G3 (Bethesda)">
        <title>Hybrid Assembly of the Genome of the Entomopathogenic Nematode Steinernema carpocapsae Identifies the X-Chromosome.</title>
        <authorList>
            <person name="Serra L."/>
            <person name="Macchietto M."/>
            <person name="Macias-Munoz A."/>
            <person name="McGill C.J."/>
            <person name="Rodriguez I.M."/>
            <person name="Rodriguez B."/>
            <person name="Murad R."/>
            <person name="Mortazavi A."/>
        </authorList>
    </citation>
    <scope>NUCLEOTIDE SEQUENCE [LARGE SCALE GENOMIC DNA]</scope>
    <source>
        <strain evidence="8">ALL</strain>
    </source>
</reference>
<dbReference type="EMBL" id="AZBU02000001">
    <property type="protein sequence ID" value="TMS40189.1"/>
    <property type="molecule type" value="Genomic_DNA"/>
</dbReference>
<dbReference type="EC" id="1.11.1.7" evidence="2"/>
<protein>
    <recommendedName>
        <fullName evidence="2">peroxidase</fullName>
        <ecNumber evidence="2">1.11.1.7</ecNumber>
    </recommendedName>
</protein>
<evidence type="ECO:0000256" key="4">
    <source>
        <dbReference type="ARBA" id="ARBA00022723"/>
    </source>
</evidence>
<name>A0A4U8V583_STECR</name>
<dbReference type="PANTHER" id="PTHR11475">
    <property type="entry name" value="OXIDASE/PEROXIDASE"/>
    <property type="match status" value="1"/>
</dbReference>
<evidence type="ECO:0000256" key="7">
    <source>
        <dbReference type="PIRSR" id="PIRSR619791-2"/>
    </source>
</evidence>
<sequence>MFTLIYSDNSARDPAAPMGCPFVQTREVETRPTLSKAEHQQLLHADRCVRLNLPNVCSENMCYHAKYRTFDGSCNNLNNSLWGASFMPFLRLLEPNYDDGVNAPVGSRKRHLPNAREVTNHLLRTPATFSVPANAMLMQFGQFLSHDMTSNTIDQHCGCGSHDINCINVIIPPAEKRTGARRNCIALSRATAACGTSFGTNPREQVNGNTPFIDGSQIYGSDSKTQNNFRMNGVNSCFLRANMIAGRMFPPHPGMTNFAVGDDRSNLFIGLGALHTIFLRLHNHVAGQLRNINPRWNSERIFQETRKIVGAYLQVITYKEFVPVLLGEDFPKLIPPYRGYNPTVNPSVTNEFAGAAYRLHGLIMERYPMRDMQWRMTGELMFDSMEGDVSRVVNGGTDFIIRGLISTVSRAPQRITPQLTERVLGTQGDMGSVNIQRGRDHGFQSYNKYRALCKLPPLTSFEAWPEVADPATRERVKVLYNNIPENVDLYVGGTVEDPAPGRIVGPTFACIIADQFIRSRDGDRFYFENPEVFTPPQIEALKMGTLSSVLCVTGENLPAIIPNAFQVDDGTHAVPCEKIPAVNLNLWKDPLAS</sequence>
<evidence type="ECO:0000256" key="2">
    <source>
        <dbReference type="ARBA" id="ARBA00012313"/>
    </source>
</evidence>
<comment type="caution">
    <text evidence="8">The sequence shown here is derived from an EMBL/GenBank/DDBJ whole genome shotgun (WGS) entry which is preliminary data.</text>
</comment>
<dbReference type="AlphaFoldDB" id="A0A4U8V583"/>
<dbReference type="GO" id="GO:0140825">
    <property type="term" value="F:lactoperoxidase activity"/>
    <property type="evidence" value="ECO:0007669"/>
    <property type="project" value="UniProtKB-EC"/>
</dbReference>
<reference evidence="8" key="2">
    <citation type="journal article" date="2015" name="Genome Biol.">
        <title>Comparative genomics of Steinernema reveals deeply conserved gene regulatory networks.</title>
        <authorList>
            <person name="Dillman A.R."/>
            <person name="Macchietto M."/>
            <person name="Porter C.F."/>
            <person name="Rogers A."/>
            <person name="Williams B."/>
            <person name="Antoshechkin I."/>
            <person name="Lee M.M."/>
            <person name="Goodwin Z."/>
            <person name="Lu X."/>
            <person name="Lewis E.E."/>
            <person name="Goodrich-Blair H."/>
            <person name="Stock S.P."/>
            <person name="Adams B.J."/>
            <person name="Sternberg P.W."/>
            <person name="Mortazavi A."/>
        </authorList>
    </citation>
    <scope>NUCLEOTIDE SEQUENCE [LARGE SCALE GENOMIC DNA]</scope>
    <source>
        <strain evidence="8">ALL</strain>
    </source>
</reference>
<dbReference type="OrthoDB" id="823504at2759"/>
<accession>A0A4U8V583</accession>
<dbReference type="InterPro" id="IPR019791">
    <property type="entry name" value="Haem_peroxidase_animal"/>
</dbReference>
<comment type="catalytic activity">
    <reaction evidence="1">
        <text>2 a phenolic donor + H2O2 = 2 a phenolic radical donor + 2 H2O</text>
        <dbReference type="Rhea" id="RHEA:56136"/>
        <dbReference type="ChEBI" id="CHEBI:15377"/>
        <dbReference type="ChEBI" id="CHEBI:16240"/>
        <dbReference type="ChEBI" id="CHEBI:139520"/>
        <dbReference type="ChEBI" id="CHEBI:139521"/>
        <dbReference type="EC" id="1.11.1.7"/>
    </reaction>
</comment>
<dbReference type="SUPFAM" id="SSF48113">
    <property type="entry name" value="Heme-dependent peroxidases"/>
    <property type="match status" value="1"/>
</dbReference>
<dbReference type="FunFam" id="1.10.640.10:FF:000007">
    <property type="entry name" value="Peroxidase mlt-7"/>
    <property type="match status" value="1"/>
</dbReference>
<keyword evidence="7" id="KW-0349">Heme</keyword>
<keyword evidence="3" id="KW-0560">Oxidoreductase</keyword>
<keyword evidence="6" id="KW-1015">Disulfide bond</keyword>
<proteinExistence type="predicted"/>
<evidence type="ECO:0000256" key="1">
    <source>
        <dbReference type="ARBA" id="ARBA00000189"/>
    </source>
</evidence>
<dbReference type="InterPro" id="IPR037120">
    <property type="entry name" value="Haem_peroxidase_sf_animal"/>
</dbReference>
<dbReference type="Gene3D" id="1.10.640.10">
    <property type="entry name" value="Haem peroxidase domain superfamily, animal type"/>
    <property type="match status" value="1"/>
</dbReference>
<keyword evidence="4 7" id="KW-0479">Metal-binding</keyword>
<organism evidence="8">
    <name type="scientific">Steinernema carpocapsae</name>
    <name type="common">Entomopathogenic nematode</name>
    <dbReference type="NCBI Taxonomy" id="34508"/>
    <lineage>
        <taxon>Eukaryota</taxon>
        <taxon>Metazoa</taxon>
        <taxon>Ecdysozoa</taxon>
        <taxon>Nematoda</taxon>
        <taxon>Chromadorea</taxon>
        <taxon>Rhabditida</taxon>
        <taxon>Tylenchina</taxon>
        <taxon>Panagrolaimomorpha</taxon>
        <taxon>Strongyloidoidea</taxon>
        <taxon>Steinernematidae</taxon>
        <taxon>Steinernema</taxon>
    </lineage>
</organism>
<evidence type="ECO:0000256" key="5">
    <source>
        <dbReference type="ARBA" id="ARBA00022729"/>
    </source>
</evidence>
<dbReference type="GO" id="GO:0046872">
    <property type="term" value="F:metal ion binding"/>
    <property type="evidence" value="ECO:0007669"/>
    <property type="project" value="UniProtKB-KW"/>
</dbReference>
<dbReference type="PROSITE" id="PS50292">
    <property type="entry name" value="PEROXIDASE_3"/>
    <property type="match status" value="1"/>
</dbReference>
<dbReference type="GO" id="GO:0020037">
    <property type="term" value="F:heme binding"/>
    <property type="evidence" value="ECO:0007669"/>
    <property type="project" value="InterPro"/>
</dbReference>
<dbReference type="GO" id="GO:0005615">
    <property type="term" value="C:extracellular space"/>
    <property type="evidence" value="ECO:0007669"/>
    <property type="project" value="TreeGrafter"/>
</dbReference>
<dbReference type="PRINTS" id="PR00457">
    <property type="entry name" value="ANPEROXIDASE"/>
</dbReference>
<evidence type="ECO:0000256" key="6">
    <source>
        <dbReference type="ARBA" id="ARBA00023157"/>
    </source>
</evidence>
<evidence type="ECO:0000313" key="8">
    <source>
        <dbReference type="EMBL" id="TMS40189.1"/>
    </source>
</evidence>
<dbReference type="Pfam" id="PF03098">
    <property type="entry name" value="An_peroxidase"/>
    <property type="match status" value="1"/>
</dbReference>
<dbReference type="InterPro" id="IPR010255">
    <property type="entry name" value="Haem_peroxidase_sf"/>
</dbReference>
<keyword evidence="7" id="KW-0408">Iron</keyword>
<reference evidence="8" key="1">
    <citation type="submission" date="2013-11" db="EMBL/GenBank/DDBJ databases">
        <authorList>
            <person name="Sternberg P."/>
            <person name="Dillman A."/>
            <person name="Macchietto M."/>
        </authorList>
    </citation>
    <scope>NUCLEOTIDE SEQUENCE</scope>
    <source>
        <strain evidence="8">ALL</strain>
    </source>
</reference>
<dbReference type="CDD" id="cd09823">
    <property type="entry name" value="peroxinectin_like"/>
    <property type="match status" value="1"/>
</dbReference>
<feature type="binding site" description="axial binding residue" evidence="7">
    <location>
        <position position="360"/>
    </location>
    <ligand>
        <name>heme b</name>
        <dbReference type="ChEBI" id="CHEBI:60344"/>
    </ligand>
    <ligandPart>
        <name>Fe</name>
        <dbReference type="ChEBI" id="CHEBI:18248"/>
    </ligandPart>
</feature>